<keyword evidence="6" id="KW-0517">Myogenesis</keyword>
<gene>
    <name evidence="22" type="primary">Acey_s0282.g1285</name>
    <name evidence="22" type="synonym">Acey-unc-98</name>
    <name evidence="22" type="ORF">Y032_0282g1285</name>
</gene>
<dbReference type="GO" id="GO:0008270">
    <property type="term" value="F:zinc ion binding"/>
    <property type="evidence" value="ECO:0007669"/>
    <property type="project" value="UniProtKB-KW"/>
</dbReference>
<dbReference type="PANTHER" id="PTHR24381">
    <property type="entry name" value="ZINC FINGER PROTEIN"/>
    <property type="match status" value="1"/>
</dbReference>
<dbReference type="InterPro" id="IPR013087">
    <property type="entry name" value="Znf_C2H2_type"/>
</dbReference>
<keyword evidence="10" id="KW-0221">Differentiation</keyword>
<evidence type="ECO:0000256" key="9">
    <source>
        <dbReference type="ARBA" id="ARBA00022771"/>
    </source>
</evidence>
<dbReference type="GO" id="GO:0005634">
    <property type="term" value="C:nucleus"/>
    <property type="evidence" value="ECO:0007669"/>
    <property type="project" value="UniProtKB-SubCell"/>
</dbReference>
<evidence type="ECO:0000256" key="10">
    <source>
        <dbReference type="ARBA" id="ARBA00022782"/>
    </source>
</evidence>
<dbReference type="GO" id="GO:0000977">
    <property type="term" value="F:RNA polymerase II transcription regulatory region sequence-specific DNA binding"/>
    <property type="evidence" value="ECO:0007669"/>
    <property type="project" value="TreeGrafter"/>
</dbReference>
<evidence type="ECO:0000259" key="21">
    <source>
        <dbReference type="PROSITE" id="PS50157"/>
    </source>
</evidence>
<evidence type="ECO:0000313" key="23">
    <source>
        <dbReference type="Proteomes" id="UP000024635"/>
    </source>
</evidence>
<keyword evidence="5" id="KW-0963">Cytoplasm</keyword>
<protein>
    <recommendedName>
        <fullName evidence="17">Zinc finger protein unc-98</fullName>
    </recommendedName>
    <alternativeName>
        <fullName evidence="18">Uncoordinated protein 98</fullName>
    </alternativeName>
</protein>
<dbReference type="FunFam" id="3.30.160.60:FF:002530">
    <property type="entry name" value="Zinc finger protein"/>
    <property type="match status" value="1"/>
</dbReference>
<keyword evidence="3" id="KW-0787">Thick filament</keyword>
<keyword evidence="8" id="KW-0677">Repeat</keyword>
<dbReference type="GO" id="GO:0030154">
    <property type="term" value="P:cell differentiation"/>
    <property type="evidence" value="ECO:0007669"/>
    <property type="project" value="UniProtKB-KW"/>
</dbReference>
<evidence type="ECO:0000256" key="17">
    <source>
        <dbReference type="ARBA" id="ARBA00070899"/>
    </source>
</evidence>
<dbReference type="InterPro" id="IPR036236">
    <property type="entry name" value="Znf_C2H2_sf"/>
</dbReference>
<dbReference type="GO" id="GO:0007517">
    <property type="term" value="P:muscle organ development"/>
    <property type="evidence" value="ECO:0007669"/>
    <property type="project" value="UniProtKB-KW"/>
</dbReference>
<organism evidence="22 23">
    <name type="scientific">Ancylostoma ceylanicum</name>
    <dbReference type="NCBI Taxonomy" id="53326"/>
    <lineage>
        <taxon>Eukaryota</taxon>
        <taxon>Metazoa</taxon>
        <taxon>Ecdysozoa</taxon>
        <taxon>Nematoda</taxon>
        <taxon>Chromadorea</taxon>
        <taxon>Rhabditida</taxon>
        <taxon>Rhabditina</taxon>
        <taxon>Rhabditomorpha</taxon>
        <taxon>Strongyloidea</taxon>
        <taxon>Ancylostomatidae</taxon>
        <taxon>Ancylostomatinae</taxon>
        <taxon>Ancylostoma</taxon>
    </lineage>
</organism>
<dbReference type="Pfam" id="PF00096">
    <property type="entry name" value="zf-C2H2"/>
    <property type="match status" value="2"/>
</dbReference>
<keyword evidence="14" id="KW-0804">Transcription</keyword>
<comment type="subcellular location">
    <subcellularLocation>
        <location evidence="2">Cytoplasm</location>
    </subcellularLocation>
    <subcellularLocation>
        <location evidence="1">Nucleus</location>
    </subcellularLocation>
</comment>
<dbReference type="Gene3D" id="3.30.160.60">
    <property type="entry name" value="Classic Zinc Finger"/>
    <property type="match status" value="2"/>
</dbReference>
<evidence type="ECO:0000256" key="13">
    <source>
        <dbReference type="ARBA" id="ARBA00023125"/>
    </source>
</evidence>
<dbReference type="PANTHER" id="PTHR24381:SF393">
    <property type="entry name" value="CHROMATIN-LINKED ADAPTOR FOR MSL PROTEINS, ISOFORM B"/>
    <property type="match status" value="1"/>
</dbReference>
<dbReference type="PROSITE" id="PS50157">
    <property type="entry name" value="ZINC_FINGER_C2H2_2"/>
    <property type="match status" value="3"/>
</dbReference>
<sequence>MDHTRDEAKRLRDEDFDELMAACDTAKNAVKNDNSISRTMERLKIDDDPVPVRNVTEPSITAAAAAAPAGDFSATANTTTSSIHIVTNPEIVTNSAKPPSFSPVSNPISNPKSNPTSNPSPNPDSNPTSNPGPQRISRALDRLDSSVESEDPLTVVEKDDNGFVFYKCRFCGLTFNYMNTLRAHERVHNISQPYVCGKCGESYEFACQLEYHTLQHGDVKGYKCECGRTFFSYTEMLYHKHPEDLEKEKEEKELHGCPVLVHPSTSRVALLQDMPTPAFIEQGFEPKHPMKVYSDVRSKPYICEYCSKSYADSRQLAYHMYSHRGERQFNPRSSRYLMGRQGVGYTDRKSYFLFPMTSGYVPPMY</sequence>
<evidence type="ECO:0000313" key="22">
    <source>
        <dbReference type="EMBL" id="EYB86285.1"/>
    </source>
</evidence>
<dbReference type="STRING" id="53326.A0A016S6I0"/>
<evidence type="ECO:0000256" key="6">
    <source>
        <dbReference type="ARBA" id="ARBA00022541"/>
    </source>
</evidence>
<evidence type="ECO:0000256" key="4">
    <source>
        <dbReference type="ARBA" id="ARBA00022473"/>
    </source>
</evidence>
<accession>A0A016S6I0</accession>
<evidence type="ECO:0000256" key="19">
    <source>
        <dbReference type="PROSITE-ProRule" id="PRU00042"/>
    </source>
</evidence>
<keyword evidence="12" id="KW-0805">Transcription regulation</keyword>
<feature type="compositionally biased region" description="Low complexity" evidence="20">
    <location>
        <begin position="102"/>
        <end position="117"/>
    </location>
</feature>
<evidence type="ECO:0000256" key="20">
    <source>
        <dbReference type="SAM" id="MobiDB-lite"/>
    </source>
</evidence>
<dbReference type="PROSITE" id="PS00028">
    <property type="entry name" value="ZINC_FINGER_C2H2_1"/>
    <property type="match status" value="3"/>
</dbReference>
<dbReference type="Proteomes" id="UP000024635">
    <property type="component" value="Unassembled WGS sequence"/>
</dbReference>
<evidence type="ECO:0000256" key="11">
    <source>
        <dbReference type="ARBA" id="ARBA00022833"/>
    </source>
</evidence>
<feature type="domain" description="C2H2-type" evidence="21">
    <location>
        <begin position="166"/>
        <end position="193"/>
    </location>
</feature>
<keyword evidence="16" id="KW-0539">Nucleus</keyword>
<evidence type="ECO:0000256" key="18">
    <source>
        <dbReference type="ARBA" id="ARBA00082667"/>
    </source>
</evidence>
<evidence type="ECO:0000256" key="15">
    <source>
        <dbReference type="ARBA" id="ARBA00023179"/>
    </source>
</evidence>
<dbReference type="GO" id="GO:0032982">
    <property type="term" value="C:myosin filament"/>
    <property type="evidence" value="ECO:0007669"/>
    <property type="project" value="UniProtKB-KW"/>
</dbReference>
<proteinExistence type="predicted"/>
<evidence type="ECO:0000256" key="7">
    <source>
        <dbReference type="ARBA" id="ARBA00022723"/>
    </source>
</evidence>
<dbReference type="SUPFAM" id="SSF57667">
    <property type="entry name" value="beta-beta-alpha zinc fingers"/>
    <property type="match status" value="2"/>
</dbReference>
<evidence type="ECO:0000256" key="5">
    <source>
        <dbReference type="ARBA" id="ARBA00022490"/>
    </source>
</evidence>
<feature type="domain" description="C2H2-type" evidence="21">
    <location>
        <begin position="301"/>
        <end position="328"/>
    </location>
</feature>
<feature type="domain" description="C2H2-type" evidence="21">
    <location>
        <begin position="194"/>
        <end position="221"/>
    </location>
</feature>
<dbReference type="OrthoDB" id="6077919at2759"/>
<dbReference type="GO" id="GO:0000981">
    <property type="term" value="F:DNA-binding transcription factor activity, RNA polymerase II-specific"/>
    <property type="evidence" value="ECO:0007669"/>
    <property type="project" value="TreeGrafter"/>
</dbReference>
<name>A0A016S6I0_9BILA</name>
<dbReference type="GO" id="GO:0005737">
    <property type="term" value="C:cytoplasm"/>
    <property type="evidence" value="ECO:0007669"/>
    <property type="project" value="UniProtKB-SubCell"/>
</dbReference>
<evidence type="ECO:0000256" key="14">
    <source>
        <dbReference type="ARBA" id="ARBA00023163"/>
    </source>
</evidence>
<evidence type="ECO:0000256" key="12">
    <source>
        <dbReference type="ARBA" id="ARBA00023015"/>
    </source>
</evidence>
<keyword evidence="9 19" id="KW-0863">Zinc-finger</keyword>
<evidence type="ECO:0000256" key="2">
    <source>
        <dbReference type="ARBA" id="ARBA00004496"/>
    </source>
</evidence>
<keyword evidence="13" id="KW-0238">DNA-binding</keyword>
<dbReference type="EMBL" id="JARK01001618">
    <property type="protein sequence ID" value="EYB86285.1"/>
    <property type="molecule type" value="Genomic_DNA"/>
</dbReference>
<feature type="region of interest" description="Disordered" evidence="20">
    <location>
        <begin position="94"/>
        <end position="136"/>
    </location>
</feature>
<evidence type="ECO:0000256" key="3">
    <source>
        <dbReference type="ARBA" id="ARBA00022433"/>
    </source>
</evidence>
<keyword evidence="7" id="KW-0479">Metal-binding</keyword>
<keyword evidence="23" id="KW-1185">Reference proteome</keyword>
<dbReference type="AlphaFoldDB" id="A0A016S6I0"/>
<keyword evidence="4" id="KW-0217">Developmental protein</keyword>
<dbReference type="SMART" id="SM00355">
    <property type="entry name" value="ZnF_C2H2"/>
    <property type="match status" value="3"/>
</dbReference>
<evidence type="ECO:0000256" key="8">
    <source>
        <dbReference type="ARBA" id="ARBA00022737"/>
    </source>
</evidence>
<keyword evidence="15" id="KW-0514">Muscle protein</keyword>
<evidence type="ECO:0000256" key="1">
    <source>
        <dbReference type="ARBA" id="ARBA00004123"/>
    </source>
</evidence>
<evidence type="ECO:0000256" key="16">
    <source>
        <dbReference type="ARBA" id="ARBA00023242"/>
    </source>
</evidence>
<reference evidence="23" key="1">
    <citation type="journal article" date="2015" name="Nat. Genet.">
        <title>The genome and transcriptome of the zoonotic hookworm Ancylostoma ceylanicum identify infection-specific gene families.</title>
        <authorList>
            <person name="Schwarz E.M."/>
            <person name="Hu Y."/>
            <person name="Antoshechkin I."/>
            <person name="Miller M.M."/>
            <person name="Sternberg P.W."/>
            <person name="Aroian R.V."/>
        </authorList>
    </citation>
    <scope>NUCLEOTIDE SEQUENCE</scope>
    <source>
        <strain evidence="23">HY135</strain>
    </source>
</reference>
<keyword evidence="11" id="KW-0862">Zinc</keyword>
<comment type="caution">
    <text evidence="22">The sequence shown here is derived from an EMBL/GenBank/DDBJ whole genome shotgun (WGS) entry which is preliminary data.</text>
</comment>